<evidence type="ECO:0000313" key="3">
    <source>
        <dbReference type="Proteomes" id="UP001346869"/>
    </source>
</evidence>
<evidence type="ECO:0000256" key="1">
    <source>
        <dbReference type="SAM" id="MobiDB-lite"/>
    </source>
</evidence>
<proteinExistence type="predicted"/>
<comment type="caution">
    <text evidence="2">The sequence shown here is derived from an EMBL/GenBank/DDBJ whole genome shotgun (WGS) entry which is preliminary data.</text>
</comment>
<protein>
    <submittedName>
        <fullName evidence="2">Uncharacterized protein</fullName>
    </submittedName>
</protein>
<sequence>MRSPTKPKEALSKVLPLRWSSFGSKDRVRPPAAAKSGELVEYLESGRRPRCTKDPIVTLVATPPLRKGRALEADLSSPSGSSLSYSEKPGSDSPKVPEGQSRTRDDASLRQRSSKRLRQDHSRTLDLQRGAILEGQISHSAPPSRDSTLRRTKPGTVACRAHKDFPQTQPEDRREGRSHESLLSFFKPGFMKKDVPGSPLKGRMNGHLGRLASSHLAKLSLSNGTLGPEDRKANGDAHPGKVGNGKAGALDPVDIKRAHSSSNIQSRMDLTFRRCASLQRNGEIVAPPSHRVLVTEKPVYATLQRTRLSTPSLGKPPPGPCLGERQNPTECLLWH</sequence>
<feature type="compositionally biased region" description="Basic and acidic residues" evidence="1">
    <location>
        <begin position="161"/>
        <end position="180"/>
    </location>
</feature>
<feature type="region of interest" description="Disordered" evidence="1">
    <location>
        <begin position="62"/>
        <end position="181"/>
    </location>
</feature>
<dbReference type="AlphaFoldDB" id="A0AAN7XAU5"/>
<accession>A0AAN7XAU5</accession>
<dbReference type="EMBL" id="JAUZQC010000017">
    <property type="protein sequence ID" value="KAK5856774.1"/>
    <property type="molecule type" value="Genomic_DNA"/>
</dbReference>
<evidence type="ECO:0000313" key="2">
    <source>
        <dbReference type="EMBL" id="KAK5856774.1"/>
    </source>
</evidence>
<reference evidence="2 3" key="2">
    <citation type="journal article" date="2023" name="Mol. Biol. Evol.">
        <title>Genomics of Secondarily Temperate Adaptation in the Only Non-Antarctic Icefish.</title>
        <authorList>
            <person name="Rivera-Colon A.G."/>
            <person name="Rayamajhi N."/>
            <person name="Minhas B.F."/>
            <person name="Madrigal G."/>
            <person name="Bilyk K.T."/>
            <person name="Yoon V."/>
            <person name="Hune M."/>
            <person name="Gregory S."/>
            <person name="Cheng C.H.C."/>
            <person name="Catchen J.M."/>
        </authorList>
    </citation>
    <scope>NUCLEOTIDE SEQUENCE [LARGE SCALE GENOMIC DNA]</scope>
    <source>
        <strain evidence="2">JMC-PN-2008</strain>
    </source>
</reference>
<feature type="region of interest" description="Disordered" evidence="1">
    <location>
        <begin position="308"/>
        <end position="327"/>
    </location>
</feature>
<gene>
    <name evidence="2" type="ORF">PBY51_008345</name>
</gene>
<feature type="compositionally biased region" description="Basic and acidic residues" evidence="1">
    <location>
        <begin position="228"/>
        <end position="239"/>
    </location>
</feature>
<reference evidence="2 3" key="1">
    <citation type="journal article" date="2023" name="Genes (Basel)">
        <title>Chromosome-Level Genome Assembly and Circadian Gene Repertoire of the Patagonia Blennie Eleginops maclovinus-The Closest Ancestral Proxy of Antarctic Cryonotothenioids.</title>
        <authorList>
            <person name="Cheng C.C."/>
            <person name="Rivera-Colon A.G."/>
            <person name="Minhas B.F."/>
            <person name="Wilson L."/>
            <person name="Rayamajhi N."/>
            <person name="Vargas-Chacoff L."/>
            <person name="Catchen J.M."/>
        </authorList>
    </citation>
    <scope>NUCLEOTIDE SEQUENCE [LARGE SCALE GENOMIC DNA]</scope>
    <source>
        <strain evidence="2">JMC-PN-2008</strain>
    </source>
</reference>
<keyword evidence="3" id="KW-1185">Reference proteome</keyword>
<dbReference type="Proteomes" id="UP001346869">
    <property type="component" value="Unassembled WGS sequence"/>
</dbReference>
<feature type="compositionally biased region" description="Basic and acidic residues" evidence="1">
    <location>
        <begin position="117"/>
        <end position="126"/>
    </location>
</feature>
<organism evidence="2 3">
    <name type="scientific">Eleginops maclovinus</name>
    <name type="common">Patagonian blennie</name>
    <name type="synonym">Eleginus maclovinus</name>
    <dbReference type="NCBI Taxonomy" id="56733"/>
    <lineage>
        <taxon>Eukaryota</taxon>
        <taxon>Metazoa</taxon>
        <taxon>Chordata</taxon>
        <taxon>Craniata</taxon>
        <taxon>Vertebrata</taxon>
        <taxon>Euteleostomi</taxon>
        <taxon>Actinopterygii</taxon>
        <taxon>Neopterygii</taxon>
        <taxon>Teleostei</taxon>
        <taxon>Neoteleostei</taxon>
        <taxon>Acanthomorphata</taxon>
        <taxon>Eupercaria</taxon>
        <taxon>Perciformes</taxon>
        <taxon>Notothenioidei</taxon>
        <taxon>Eleginopidae</taxon>
        <taxon>Eleginops</taxon>
    </lineage>
</organism>
<name>A0AAN7XAU5_ELEMC</name>
<feature type="region of interest" description="Disordered" evidence="1">
    <location>
        <begin position="221"/>
        <end position="249"/>
    </location>
</feature>
<feature type="compositionally biased region" description="Low complexity" evidence="1">
    <location>
        <begin position="75"/>
        <end position="88"/>
    </location>
</feature>